<dbReference type="EC" id="2.7.13.3" evidence="3"/>
<evidence type="ECO:0000256" key="5">
    <source>
        <dbReference type="ARBA" id="ARBA00022679"/>
    </source>
</evidence>
<proteinExistence type="predicted"/>
<dbReference type="EMBL" id="JGZK01000003">
    <property type="protein sequence ID" value="KFI87041.1"/>
    <property type="molecule type" value="Genomic_DNA"/>
</dbReference>
<dbReference type="Proteomes" id="UP000028984">
    <property type="component" value="Unassembled WGS sequence"/>
</dbReference>
<comment type="subcellular location">
    <subcellularLocation>
        <location evidence="2">Cell membrane</location>
    </subcellularLocation>
</comment>
<feature type="domain" description="HAMP" evidence="13">
    <location>
        <begin position="188"/>
        <end position="241"/>
    </location>
</feature>
<keyword evidence="5" id="KW-0808">Transferase</keyword>
<reference evidence="14 15" key="1">
    <citation type="submission" date="2014-03" db="EMBL/GenBank/DDBJ databases">
        <title>Genomics of Bifidobacteria.</title>
        <authorList>
            <person name="Ventura M."/>
            <person name="Milani C."/>
            <person name="Lugli G.A."/>
        </authorList>
    </citation>
    <scope>NUCLEOTIDE SEQUENCE [LARGE SCALE GENOMIC DNA]</scope>
    <source>
        <strain evidence="14 15">DSM 23975</strain>
    </source>
</reference>
<feature type="domain" description="Histidine kinase" evidence="12">
    <location>
        <begin position="249"/>
        <end position="528"/>
    </location>
</feature>
<dbReference type="PROSITE" id="PS50885">
    <property type="entry name" value="HAMP"/>
    <property type="match status" value="1"/>
</dbReference>
<keyword evidence="8 11" id="KW-1133">Transmembrane helix</keyword>
<feature type="transmembrane region" description="Helical" evidence="11">
    <location>
        <begin position="169"/>
        <end position="190"/>
    </location>
</feature>
<protein>
    <recommendedName>
        <fullName evidence="3">histidine kinase</fullName>
        <ecNumber evidence="3">2.7.13.3</ecNumber>
    </recommendedName>
</protein>
<evidence type="ECO:0000313" key="15">
    <source>
        <dbReference type="Proteomes" id="UP000028984"/>
    </source>
</evidence>
<dbReference type="InterPro" id="IPR003660">
    <property type="entry name" value="HAMP_dom"/>
</dbReference>
<dbReference type="SMART" id="SM00387">
    <property type="entry name" value="HATPase_c"/>
    <property type="match status" value="1"/>
</dbReference>
<keyword evidence="9" id="KW-0902">Two-component regulatory system</keyword>
<evidence type="ECO:0000259" key="13">
    <source>
        <dbReference type="PROSITE" id="PS50885"/>
    </source>
</evidence>
<gene>
    <name evidence="14" type="ORF">BREU_0055</name>
</gene>
<sequence>MTTLSPTSPAGGRMQGLRPLLNRLAALARRLRPSSFRAKVTLAVALTIIAMMTALIVAQNIIVTRTAARQNEMMSLCMNSDGSVSVSTRKEYSDAAPTGDIPMACYSGTRGNLEGATLYSPANTQEWDDVESSASQDKPLILDRSNGVIIGTANAVTDSLTGMMRTVSIVMLALFGLLAVGAAWFIGTVLSRRVTAVDRQVAALQPDDLSARLDVKPGHDDIDRLVDSINGMLDRVQTSSEAERRFVSNASHELRTPIAAVETNLDAPLAQGRFPKDVEPSVRRALAANRRGAALVQALLTLSRIQSGAFDGTGDGTGNGGNRGSSLSVIGDRTITDDTLTDRTVADGTVANLNDCVGAALEDIGADIRAQSLTVRVDRPDESADPVTVPVNPSLLALAVGNLIRNAAVHNVQDGSIEVAIDVDHGADSDGNGKVPGGAETADDNATPGMTAGGRSVALTVTNTTDETLPEDLDDLMQPFHRGTNSRISAVPGVGLGLSIADAACKAMGATLELGRTEDNRFHAAILF</sequence>
<organism evidence="14 15">
    <name type="scientific">Bifidobacterium reuteri DSM 23975</name>
    <dbReference type="NCBI Taxonomy" id="1437610"/>
    <lineage>
        <taxon>Bacteria</taxon>
        <taxon>Bacillati</taxon>
        <taxon>Actinomycetota</taxon>
        <taxon>Actinomycetes</taxon>
        <taxon>Bifidobacteriales</taxon>
        <taxon>Bifidobacteriaceae</taxon>
        <taxon>Bifidobacterium</taxon>
    </lineage>
</organism>
<dbReference type="GO" id="GO:0005886">
    <property type="term" value="C:plasma membrane"/>
    <property type="evidence" value="ECO:0007669"/>
    <property type="project" value="UniProtKB-SubCell"/>
</dbReference>
<keyword evidence="15" id="KW-1185">Reference proteome</keyword>
<dbReference type="RefSeq" id="WP_052381999.1">
    <property type="nucleotide sequence ID" value="NZ_JDUW01000001.1"/>
</dbReference>
<evidence type="ECO:0000256" key="1">
    <source>
        <dbReference type="ARBA" id="ARBA00000085"/>
    </source>
</evidence>
<name>A0A087CUU1_9BIFI</name>
<evidence type="ECO:0000256" key="9">
    <source>
        <dbReference type="ARBA" id="ARBA00023012"/>
    </source>
</evidence>
<dbReference type="InterPro" id="IPR036890">
    <property type="entry name" value="HATPase_C_sf"/>
</dbReference>
<evidence type="ECO:0000256" key="10">
    <source>
        <dbReference type="SAM" id="MobiDB-lite"/>
    </source>
</evidence>
<dbReference type="CDD" id="cd06225">
    <property type="entry name" value="HAMP"/>
    <property type="match status" value="1"/>
</dbReference>
<evidence type="ECO:0000256" key="2">
    <source>
        <dbReference type="ARBA" id="ARBA00004236"/>
    </source>
</evidence>
<dbReference type="SMART" id="SM00304">
    <property type="entry name" value="HAMP"/>
    <property type="match status" value="1"/>
</dbReference>
<evidence type="ECO:0000256" key="4">
    <source>
        <dbReference type="ARBA" id="ARBA00022553"/>
    </source>
</evidence>
<dbReference type="Gene3D" id="3.30.565.10">
    <property type="entry name" value="Histidine kinase-like ATPase, C-terminal domain"/>
    <property type="match status" value="1"/>
</dbReference>
<feature type="region of interest" description="Disordered" evidence="10">
    <location>
        <begin position="310"/>
        <end position="329"/>
    </location>
</feature>
<keyword evidence="6 11" id="KW-0812">Transmembrane</keyword>
<dbReference type="SUPFAM" id="SSF47384">
    <property type="entry name" value="Homodimeric domain of signal transducing histidine kinase"/>
    <property type="match status" value="1"/>
</dbReference>
<dbReference type="PROSITE" id="PS50109">
    <property type="entry name" value="HIS_KIN"/>
    <property type="match status" value="1"/>
</dbReference>
<evidence type="ECO:0000313" key="14">
    <source>
        <dbReference type="EMBL" id="KFI87041.1"/>
    </source>
</evidence>
<comment type="caution">
    <text evidence="14">The sequence shown here is derived from an EMBL/GenBank/DDBJ whole genome shotgun (WGS) entry which is preliminary data.</text>
</comment>
<evidence type="ECO:0000256" key="3">
    <source>
        <dbReference type="ARBA" id="ARBA00012438"/>
    </source>
</evidence>
<evidence type="ECO:0000259" key="12">
    <source>
        <dbReference type="PROSITE" id="PS50109"/>
    </source>
</evidence>
<dbReference type="InterPro" id="IPR050428">
    <property type="entry name" value="TCS_sensor_his_kinase"/>
</dbReference>
<dbReference type="Pfam" id="PF00512">
    <property type="entry name" value="HisKA"/>
    <property type="match status" value="1"/>
</dbReference>
<feature type="region of interest" description="Disordered" evidence="10">
    <location>
        <begin position="428"/>
        <end position="452"/>
    </location>
</feature>
<dbReference type="InterPro" id="IPR036097">
    <property type="entry name" value="HisK_dim/P_sf"/>
</dbReference>
<feature type="transmembrane region" description="Helical" evidence="11">
    <location>
        <begin position="40"/>
        <end position="63"/>
    </location>
</feature>
<dbReference type="GO" id="GO:0000155">
    <property type="term" value="F:phosphorelay sensor kinase activity"/>
    <property type="evidence" value="ECO:0007669"/>
    <property type="project" value="InterPro"/>
</dbReference>
<keyword evidence="4" id="KW-0597">Phosphoprotein</keyword>
<evidence type="ECO:0000256" key="7">
    <source>
        <dbReference type="ARBA" id="ARBA00022777"/>
    </source>
</evidence>
<dbReference type="SMART" id="SM00388">
    <property type="entry name" value="HisKA"/>
    <property type="match status" value="1"/>
</dbReference>
<dbReference type="AlphaFoldDB" id="A0A087CUU1"/>
<dbReference type="SUPFAM" id="SSF55874">
    <property type="entry name" value="ATPase domain of HSP90 chaperone/DNA topoisomerase II/histidine kinase"/>
    <property type="match status" value="1"/>
</dbReference>
<feature type="compositionally biased region" description="Gly residues" evidence="10">
    <location>
        <begin position="311"/>
        <end position="323"/>
    </location>
</feature>
<evidence type="ECO:0000256" key="11">
    <source>
        <dbReference type="SAM" id="Phobius"/>
    </source>
</evidence>
<dbReference type="PANTHER" id="PTHR45436:SF5">
    <property type="entry name" value="SENSOR HISTIDINE KINASE TRCS"/>
    <property type="match status" value="1"/>
</dbReference>
<keyword evidence="11" id="KW-0472">Membrane</keyword>
<dbReference type="STRING" id="1437610.BREU_0055"/>
<dbReference type="InterPro" id="IPR005467">
    <property type="entry name" value="His_kinase_dom"/>
</dbReference>
<dbReference type="InterPro" id="IPR003661">
    <property type="entry name" value="HisK_dim/P_dom"/>
</dbReference>
<dbReference type="eggNOG" id="COG0642">
    <property type="taxonomic scope" value="Bacteria"/>
</dbReference>
<dbReference type="Pfam" id="PF02518">
    <property type="entry name" value="HATPase_c"/>
    <property type="match status" value="1"/>
</dbReference>
<dbReference type="Gene3D" id="6.10.340.10">
    <property type="match status" value="1"/>
</dbReference>
<dbReference type="OrthoDB" id="9786919at2"/>
<evidence type="ECO:0000256" key="8">
    <source>
        <dbReference type="ARBA" id="ARBA00022989"/>
    </source>
</evidence>
<accession>A0A087CUU1</accession>
<comment type="catalytic activity">
    <reaction evidence="1">
        <text>ATP + protein L-histidine = ADP + protein N-phospho-L-histidine.</text>
        <dbReference type="EC" id="2.7.13.3"/>
    </reaction>
</comment>
<keyword evidence="7 14" id="KW-0418">Kinase</keyword>
<dbReference type="CDD" id="cd00082">
    <property type="entry name" value="HisKA"/>
    <property type="match status" value="1"/>
</dbReference>
<dbReference type="PANTHER" id="PTHR45436">
    <property type="entry name" value="SENSOR HISTIDINE KINASE YKOH"/>
    <property type="match status" value="1"/>
</dbReference>
<evidence type="ECO:0000256" key="6">
    <source>
        <dbReference type="ARBA" id="ARBA00022692"/>
    </source>
</evidence>
<dbReference type="Gene3D" id="1.10.287.130">
    <property type="match status" value="1"/>
</dbReference>
<dbReference type="InterPro" id="IPR003594">
    <property type="entry name" value="HATPase_dom"/>
</dbReference>